<evidence type="ECO:0000313" key="6">
    <source>
        <dbReference type="Proteomes" id="UP000244855"/>
    </source>
</evidence>
<dbReference type="GO" id="GO:0008270">
    <property type="term" value="F:zinc ion binding"/>
    <property type="evidence" value="ECO:0007669"/>
    <property type="project" value="InterPro"/>
</dbReference>
<dbReference type="InterPro" id="IPR036864">
    <property type="entry name" value="Zn2-C6_fun-type_DNA-bd_sf"/>
</dbReference>
<dbReference type="Gene3D" id="4.10.240.10">
    <property type="entry name" value="Zn(2)-C6 fungal-type DNA-binding domain"/>
    <property type="match status" value="1"/>
</dbReference>
<dbReference type="Pfam" id="PF00172">
    <property type="entry name" value="Zn_clus"/>
    <property type="match status" value="1"/>
</dbReference>
<keyword evidence="2" id="KW-0539">Nucleus</keyword>
<proteinExistence type="predicted"/>
<dbReference type="OrthoDB" id="3774349at2759"/>
<feature type="region of interest" description="Disordered" evidence="3">
    <location>
        <begin position="1"/>
        <end position="25"/>
    </location>
</feature>
<keyword evidence="6" id="KW-1185">Reference proteome</keyword>
<protein>
    <recommendedName>
        <fullName evidence="4">Zn(2)-C6 fungal-type domain-containing protein</fullName>
    </recommendedName>
</protein>
<organism evidence="5 6">
    <name type="scientific">Periconia macrospinosa</name>
    <dbReference type="NCBI Taxonomy" id="97972"/>
    <lineage>
        <taxon>Eukaryota</taxon>
        <taxon>Fungi</taxon>
        <taxon>Dikarya</taxon>
        <taxon>Ascomycota</taxon>
        <taxon>Pezizomycotina</taxon>
        <taxon>Dothideomycetes</taxon>
        <taxon>Pleosporomycetidae</taxon>
        <taxon>Pleosporales</taxon>
        <taxon>Massarineae</taxon>
        <taxon>Periconiaceae</taxon>
        <taxon>Periconia</taxon>
    </lineage>
</organism>
<dbReference type="PROSITE" id="PS50048">
    <property type="entry name" value="ZN2_CY6_FUNGAL_2"/>
    <property type="match status" value="1"/>
</dbReference>
<dbReference type="CDD" id="cd00067">
    <property type="entry name" value="GAL4"/>
    <property type="match status" value="1"/>
</dbReference>
<dbReference type="GO" id="GO:0003677">
    <property type="term" value="F:DNA binding"/>
    <property type="evidence" value="ECO:0007669"/>
    <property type="project" value="InterPro"/>
</dbReference>
<accession>A0A2V1E500</accession>
<evidence type="ECO:0000256" key="3">
    <source>
        <dbReference type="SAM" id="MobiDB-lite"/>
    </source>
</evidence>
<dbReference type="Pfam" id="PF04082">
    <property type="entry name" value="Fungal_trans"/>
    <property type="match status" value="1"/>
</dbReference>
<evidence type="ECO:0000256" key="2">
    <source>
        <dbReference type="ARBA" id="ARBA00023242"/>
    </source>
</evidence>
<dbReference type="EMBL" id="KZ805313">
    <property type="protein sequence ID" value="PVI05551.1"/>
    <property type="molecule type" value="Genomic_DNA"/>
</dbReference>
<reference evidence="5 6" key="1">
    <citation type="journal article" date="2018" name="Sci. Rep.">
        <title>Comparative genomics provides insights into the lifestyle and reveals functional heterogeneity of dark septate endophytic fungi.</title>
        <authorList>
            <person name="Knapp D.G."/>
            <person name="Nemeth J.B."/>
            <person name="Barry K."/>
            <person name="Hainaut M."/>
            <person name="Henrissat B."/>
            <person name="Johnson J."/>
            <person name="Kuo A."/>
            <person name="Lim J.H.P."/>
            <person name="Lipzen A."/>
            <person name="Nolan M."/>
            <person name="Ohm R.A."/>
            <person name="Tamas L."/>
            <person name="Grigoriev I.V."/>
            <person name="Spatafora J.W."/>
            <person name="Nagy L.G."/>
            <person name="Kovacs G.M."/>
        </authorList>
    </citation>
    <scope>NUCLEOTIDE SEQUENCE [LARGE SCALE GENOMIC DNA]</scope>
    <source>
        <strain evidence="5 6">DSE2036</strain>
    </source>
</reference>
<name>A0A2V1E500_9PLEO</name>
<dbReference type="InterPro" id="IPR052783">
    <property type="entry name" value="Metabolic/Drug-Res_Regulator"/>
</dbReference>
<dbReference type="InterPro" id="IPR001138">
    <property type="entry name" value="Zn2Cys6_DnaBD"/>
</dbReference>
<evidence type="ECO:0000256" key="1">
    <source>
        <dbReference type="ARBA" id="ARBA00022723"/>
    </source>
</evidence>
<dbReference type="GO" id="GO:0045944">
    <property type="term" value="P:positive regulation of transcription by RNA polymerase II"/>
    <property type="evidence" value="ECO:0007669"/>
    <property type="project" value="TreeGrafter"/>
</dbReference>
<dbReference type="AlphaFoldDB" id="A0A2V1E500"/>
<dbReference type="SUPFAM" id="SSF57701">
    <property type="entry name" value="Zn2/Cys6 DNA-binding domain"/>
    <property type="match status" value="1"/>
</dbReference>
<keyword evidence="1" id="KW-0479">Metal-binding</keyword>
<dbReference type="CDD" id="cd12148">
    <property type="entry name" value="fungal_TF_MHR"/>
    <property type="match status" value="1"/>
</dbReference>
<dbReference type="GO" id="GO:0006351">
    <property type="term" value="P:DNA-templated transcription"/>
    <property type="evidence" value="ECO:0007669"/>
    <property type="project" value="InterPro"/>
</dbReference>
<gene>
    <name evidence="5" type="ORF">DM02DRAFT_554302</name>
</gene>
<evidence type="ECO:0000259" key="4">
    <source>
        <dbReference type="PROSITE" id="PS50048"/>
    </source>
</evidence>
<dbReference type="InterPro" id="IPR007219">
    <property type="entry name" value="XnlR_reg_dom"/>
</dbReference>
<evidence type="ECO:0000313" key="5">
    <source>
        <dbReference type="EMBL" id="PVI05551.1"/>
    </source>
</evidence>
<dbReference type="PROSITE" id="PS00463">
    <property type="entry name" value="ZN2_CY6_FUNGAL_1"/>
    <property type="match status" value="1"/>
</dbReference>
<dbReference type="GO" id="GO:0000981">
    <property type="term" value="F:DNA-binding transcription factor activity, RNA polymerase II-specific"/>
    <property type="evidence" value="ECO:0007669"/>
    <property type="project" value="InterPro"/>
</dbReference>
<sequence>MASDTGRRRKRVEYDNHEPPSRGKRIRVSQACNECRKKKERCDGVHPRCTPCANSNKNCFFDAQTRRRGLPTGYVRAVEILLGVLLQAIDGLDKCAIAILRGEKSLPSGIGEQPSPSLVSSLAESWRRSETMKELVETLARLDSGDEFELSTRDLYDKLEGAFMNRLVVDNNNNGRIELTSPHRTTSPSAYDQVESSIAPEFPIASPIVHRREQIPLLQIRAEPEPLLHIRDQPMKLPSEWSYLLDRFFTDTHAWFPIAPKHDVLRHAFCLANNDTGDQVCLISNGERAALFAMLAYSSYRDTLSHRQLRVSEQVQHDPAAFQLSRNLQNEATSILARSEQQVEYDPGHVQALLVLTILRIDQGDLLQAWITIGRAVYAAALLNIIPAQTGNARPDDKHKRLFLGVFVLETMLAYNLGHRPYLRRSDLAKVGPLPVDSIEEWEAWRPLNPSFNPPTRKTTHIPGRSLSTFNSFLELVTILNDQAHGVCNLAQTKENFQAWKTTLPPPHRDANSTLETANNDTPPQTLNLALASISVETLFQIKSDCIQKGSSNPAITAAHQTLNAITRYKRVVNAFQAFPLTTLYLNILKTQANILDPPPTSNDIQQFAVPANRSTIQPNDERSLDYLQIPTPTSLTLQTPHATVPNTTDRSEQIEGSNSARAFDDIENHGHTNLVQDGSLFDSLSFLDTTDCSHQSGQFLRNLGIFSEIAPFDIEALFAPQ</sequence>
<dbReference type="PANTHER" id="PTHR47655:SF2">
    <property type="entry name" value="QUINIC ACID UTILIZATION ACTIVATOR"/>
    <property type="match status" value="1"/>
</dbReference>
<feature type="domain" description="Zn(2)-C6 fungal-type" evidence="4">
    <location>
        <begin position="31"/>
        <end position="61"/>
    </location>
</feature>
<dbReference type="PANTHER" id="PTHR47655">
    <property type="entry name" value="QUINIC ACID UTILIZATION ACTIVATOR"/>
    <property type="match status" value="1"/>
</dbReference>
<dbReference type="STRING" id="97972.A0A2V1E500"/>
<feature type="compositionally biased region" description="Basic and acidic residues" evidence="3">
    <location>
        <begin position="12"/>
        <end position="21"/>
    </location>
</feature>
<dbReference type="SMART" id="SM00066">
    <property type="entry name" value="GAL4"/>
    <property type="match status" value="1"/>
</dbReference>
<dbReference type="Proteomes" id="UP000244855">
    <property type="component" value="Unassembled WGS sequence"/>
</dbReference>